<name>A0ABU0F9B7_9HYPH</name>
<evidence type="ECO:0000259" key="2">
    <source>
        <dbReference type="Pfam" id="PF13505"/>
    </source>
</evidence>
<dbReference type="Proteomes" id="UP001237448">
    <property type="component" value="Unassembled WGS sequence"/>
</dbReference>
<gene>
    <name evidence="3" type="ORF">J3R73_001002</name>
</gene>
<dbReference type="Gene3D" id="2.40.160.20">
    <property type="match status" value="1"/>
</dbReference>
<feature type="domain" description="Outer membrane protein beta-barrel" evidence="2">
    <location>
        <begin position="19"/>
        <end position="220"/>
    </location>
</feature>
<keyword evidence="4" id="KW-1185">Reference proteome</keyword>
<proteinExistence type="predicted"/>
<dbReference type="InterPro" id="IPR027385">
    <property type="entry name" value="Beta-barrel_OMP"/>
</dbReference>
<evidence type="ECO:0000313" key="4">
    <source>
        <dbReference type="Proteomes" id="UP001237448"/>
    </source>
</evidence>
<dbReference type="Pfam" id="PF13505">
    <property type="entry name" value="OMP_b-brl"/>
    <property type="match status" value="1"/>
</dbReference>
<dbReference type="SUPFAM" id="SSF56925">
    <property type="entry name" value="OMPA-like"/>
    <property type="match status" value="1"/>
</dbReference>
<sequence length="222" mass="23114">MLPPLPSLDQPGNVDDSGSGAGWYLRGGFGASLPGGPAVRPSFVPGAATRSEGLHAGWAVGGALGYQLGWLRGDLSLDYLGPRDFGEHFSGACGTACAGTLKGRFSAIPVLANLYYDIGTWNNLTPYVGAGAGIAHVDWDRIELGGSCDGACPAASGAGSWHFAWQVGAGLDYALTDRLSMEVDYRLLDLGNARAGSTPVGNLAARTVWDNEVRIGLRYKLN</sequence>
<protein>
    <submittedName>
        <fullName evidence="3">Opacity protein-like surface antigen</fullName>
    </submittedName>
</protein>
<dbReference type="EMBL" id="JAUSVK010000001">
    <property type="protein sequence ID" value="MDQ0391210.1"/>
    <property type="molecule type" value="Genomic_DNA"/>
</dbReference>
<evidence type="ECO:0000256" key="1">
    <source>
        <dbReference type="ARBA" id="ARBA00022729"/>
    </source>
</evidence>
<reference evidence="3 4" key="1">
    <citation type="submission" date="2023-07" db="EMBL/GenBank/DDBJ databases">
        <title>Genomic Encyclopedia of Type Strains, Phase IV (KMG-IV): sequencing the most valuable type-strain genomes for metagenomic binning, comparative biology and taxonomic classification.</title>
        <authorList>
            <person name="Goeker M."/>
        </authorList>
    </citation>
    <scope>NUCLEOTIDE SEQUENCE [LARGE SCALE GENOMIC DNA]</scope>
    <source>
        <strain evidence="3 4">DSM 5896</strain>
    </source>
</reference>
<organism evidence="3 4">
    <name type="scientific">Labrys monachus</name>
    <dbReference type="NCBI Taxonomy" id="217067"/>
    <lineage>
        <taxon>Bacteria</taxon>
        <taxon>Pseudomonadati</taxon>
        <taxon>Pseudomonadota</taxon>
        <taxon>Alphaproteobacteria</taxon>
        <taxon>Hyphomicrobiales</taxon>
        <taxon>Xanthobacteraceae</taxon>
        <taxon>Labrys</taxon>
    </lineage>
</organism>
<dbReference type="InterPro" id="IPR011250">
    <property type="entry name" value="OMP/PagP_B-barrel"/>
</dbReference>
<keyword evidence="1" id="KW-0732">Signal</keyword>
<evidence type="ECO:0000313" key="3">
    <source>
        <dbReference type="EMBL" id="MDQ0391210.1"/>
    </source>
</evidence>
<accession>A0ABU0F9B7</accession>
<comment type="caution">
    <text evidence="3">The sequence shown here is derived from an EMBL/GenBank/DDBJ whole genome shotgun (WGS) entry which is preliminary data.</text>
</comment>